<dbReference type="Proteomes" id="UP001153292">
    <property type="component" value="Chromosome 27"/>
</dbReference>
<dbReference type="NCBIfam" id="NF008956">
    <property type="entry name" value="PRK12299.1"/>
    <property type="match status" value="1"/>
</dbReference>
<organism evidence="7 8">
    <name type="scientific">Chilo suppressalis</name>
    <name type="common">Asiatic rice borer moth</name>
    <dbReference type="NCBI Taxonomy" id="168631"/>
    <lineage>
        <taxon>Eukaryota</taxon>
        <taxon>Metazoa</taxon>
        <taxon>Ecdysozoa</taxon>
        <taxon>Arthropoda</taxon>
        <taxon>Hexapoda</taxon>
        <taxon>Insecta</taxon>
        <taxon>Pterygota</taxon>
        <taxon>Neoptera</taxon>
        <taxon>Endopterygota</taxon>
        <taxon>Lepidoptera</taxon>
        <taxon>Glossata</taxon>
        <taxon>Ditrysia</taxon>
        <taxon>Pyraloidea</taxon>
        <taxon>Crambidae</taxon>
        <taxon>Crambinae</taxon>
        <taxon>Chilo</taxon>
    </lineage>
</organism>
<dbReference type="InterPro" id="IPR005225">
    <property type="entry name" value="Small_GTP-bd"/>
</dbReference>
<keyword evidence="4" id="KW-0342">GTP-binding</keyword>
<dbReference type="NCBIfam" id="TIGR02729">
    <property type="entry name" value="Obg_CgtA"/>
    <property type="match status" value="1"/>
</dbReference>
<evidence type="ECO:0000259" key="5">
    <source>
        <dbReference type="Pfam" id="PF01018"/>
    </source>
</evidence>
<accession>A0ABN8B458</accession>
<keyword evidence="3" id="KW-0547">Nucleotide-binding</keyword>
<dbReference type="InterPro" id="IPR014100">
    <property type="entry name" value="GTP-bd_Obg/CgtA"/>
</dbReference>
<dbReference type="PANTHER" id="PTHR11702">
    <property type="entry name" value="DEVELOPMENTALLY REGULATED GTP-BINDING PROTEIN-RELATED"/>
    <property type="match status" value="1"/>
</dbReference>
<dbReference type="Gene3D" id="3.40.50.300">
    <property type="entry name" value="P-loop containing nucleotide triphosphate hydrolases"/>
    <property type="match status" value="2"/>
</dbReference>
<keyword evidence="8" id="KW-1185">Reference proteome</keyword>
<proteinExistence type="inferred from homology"/>
<dbReference type="SUPFAM" id="SSF52540">
    <property type="entry name" value="P-loop containing nucleoside triphosphate hydrolases"/>
    <property type="match status" value="2"/>
</dbReference>
<evidence type="ECO:0000256" key="2">
    <source>
        <dbReference type="ARBA" id="ARBA00022517"/>
    </source>
</evidence>
<evidence type="ECO:0000313" key="7">
    <source>
        <dbReference type="EMBL" id="CAH0403996.1"/>
    </source>
</evidence>
<dbReference type="PRINTS" id="PR00326">
    <property type="entry name" value="GTP1OBG"/>
</dbReference>
<evidence type="ECO:0000256" key="3">
    <source>
        <dbReference type="ARBA" id="ARBA00022741"/>
    </source>
</evidence>
<evidence type="ECO:0000256" key="4">
    <source>
        <dbReference type="ARBA" id="ARBA00023134"/>
    </source>
</evidence>
<comment type="similarity">
    <text evidence="1">Belongs to the TRAFAC class OBG-HflX-like GTPase superfamily. OBG GTPase family.</text>
</comment>
<evidence type="ECO:0000256" key="1">
    <source>
        <dbReference type="ARBA" id="ARBA00007699"/>
    </source>
</evidence>
<feature type="domain" description="G" evidence="6">
    <location>
        <begin position="202"/>
        <end position="320"/>
    </location>
</feature>
<feature type="domain" description="Obg" evidence="5">
    <location>
        <begin position="47"/>
        <end position="195"/>
    </location>
</feature>
<dbReference type="Pfam" id="PF01926">
    <property type="entry name" value="MMR_HSR1"/>
    <property type="match status" value="2"/>
</dbReference>
<dbReference type="InterPro" id="IPR006073">
    <property type="entry name" value="GTP-bd"/>
</dbReference>
<evidence type="ECO:0000259" key="6">
    <source>
        <dbReference type="Pfam" id="PF01926"/>
    </source>
</evidence>
<feature type="domain" description="G" evidence="6">
    <location>
        <begin position="346"/>
        <end position="464"/>
    </location>
</feature>
<dbReference type="InterPro" id="IPR031167">
    <property type="entry name" value="G_OBG"/>
</dbReference>
<dbReference type="Pfam" id="PF01018">
    <property type="entry name" value="GTP1_OBG"/>
    <property type="match status" value="1"/>
</dbReference>
<dbReference type="InterPro" id="IPR045086">
    <property type="entry name" value="OBG_GTPase"/>
</dbReference>
<dbReference type="Gene3D" id="2.70.210.12">
    <property type="entry name" value="GTP1/OBG domain"/>
    <property type="match status" value="1"/>
</dbReference>
<keyword evidence="2" id="KW-0690">Ribosome biogenesis</keyword>
<dbReference type="InterPro" id="IPR027417">
    <property type="entry name" value="P-loop_NTPase"/>
</dbReference>
<dbReference type="CDD" id="cd01898">
    <property type="entry name" value="Obg"/>
    <property type="match status" value="2"/>
</dbReference>
<gene>
    <name evidence="7" type="ORF">CHILSU_LOCUS7295</name>
</gene>
<dbReference type="PANTHER" id="PTHR11702:SF31">
    <property type="entry name" value="MITOCHONDRIAL RIBOSOME-ASSOCIATED GTPASE 2"/>
    <property type="match status" value="1"/>
</dbReference>
<reference evidence="7" key="1">
    <citation type="submission" date="2021-12" db="EMBL/GenBank/DDBJ databases">
        <authorList>
            <person name="King R."/>
        </authorList>
    </citation>
    <scope>NUCLEOTIDE SEQUENCE</scope>
</reference>
<protein>
    <recommendedName>
        <fullName evidence="9">OBG-type G domain-containing protein</fullName>
    </recommendedName>
</protein>
<sequence length="516" mass="56053">MFLNKVFKQLRIASTSQTIRCYSQEYAPKPLRSLKAKSKRDSVQYYVDSCRVRVVAGNGGNGCISFLSAWGKEHAGPDGGDGGHGGHVIFQATHKVKSLNHCRSVIQAKHGEKGYNKDCCGKNADHIIVPVPLGTVVRSVDGKEMADLKEEGVMYVAARGGQGGRGNKFFLTDTQQAPSVAEIGATGESTSYTLTVLGMAAVGLVGFPNAGKSTLLRAVTRARPNVAPYPFTTLHPHIGMVPYDDYEQVAIADLPGLIPGSHKNYGLGIQFLQHVERCKGLVFVLDGTNDPDHQYSILEHEVTQYSSALARRPRAIVVNKAPSVAEIGATGESTSYTLTVLGMAAVGLVGFPNAGKSTLLRAVTRARPNVAPYPFTTLHPHIGMVPYDDYEQVAIADLPGLIPGSHKNYGLGIQFLQHVERCKGLVFVLDGTNDPDHQYSILEHEVTQYSSALARRPRAIVVNKVDLPEARQNYEKMRQKMEVIGVSAKTGHNLIELLMVIRDIYDRDLGDSVVIK</sequence>
<evidence type="ECO:0000313" key="8">
    <source>
        <dbReference type="Proteomes" id="UP001153292"/>
    </source>
</evidence>
<dbReference type="InterPro" id="IPR006169">
    <property type="entry name" value="GTP1_OBG_dom"/>
</dbReference>
<dbReference type="SUPFAM" id="SSF82051">
    <property type="entry name" value="Obg GTP-binding protein N-terminal domain"/>
    <property type="match status" value="1"/>
</dbReference>
<dbReference type="EMBL" id="OU963920">
    <property type="protein sequence ID" value="CAH0403996.1"/>
    <property type="molecule type" value="Genomic_DNA"/>
</dbReference>
<dbReference type="NCBIfam" id="TIGR00231">
    <property type="entry name" value="small_GTP"/>
    <property type="match status" value="1"/>
</dbReference>
<name>A0ABN8B458_CHISP</name>
<dbReference type="PIRSF" id="PIRSF002401">
    <property type="entry name" value="GTP_bd_Obg/CgtA"/>
    <property type="match status" value="1"/>
</dbReference>
<evidence type="ECO:0008006" key="9">
    <source>
        <dbReference type="Google" id="ProtNLM"/>
    </source>
</evidence>
<dbReference type="InterPro" id="IPR036726">
    <property type="entry name" value="GTP1_OBG_dom_sf"/>
</dbReference>